<dbReference type="OrthoDB" id="3085114at2759"/>
<name>A0A0C9XAC8_9AGAR</name>
<sequence length="315" mass="35983">MANSISIEQSVRNLSDSPWDSDHPQKIAKIWSKHDLLLNSIHLSTVELYTYRLIYMTGISAPYTWVQTIVQEAIDTEPSVNLTSAPANYKATWVHRLVKDLNGLYTSMLQNSKVISFSSSDYLPHLEEAVTHDHKVRRILYDTNAQREQLATAAVEIIRAWLHFPVTPKAIAQWMFVATIRKVIDRHSILLLEHVWTAFQSPLLILEGNNDGYNHCTEKHPIWSKFELCLQQHPLASPDSWLTGKLEFLHDLVMEWFCESQIDSKAIEKAQLGGLYSPPGIPPGIRLESRNSARLITEFDILAEFTRNSTGIHVF</sequence>
<dbReference type="AlphaFoldDB" id="A0A0C9XAC8"/>
<dbReference type="EMBL" id="KN838857">
    <property type="protein sequence ID" value="KIJ93232.1"/>
    <property type="molecule type" value="Genomic_DNA"/>
</dbReference>
<reference evidence="1 2" key="1">
    <citation type="submission" date="2014-04" db="EMBL/GenBank/DDBJ databases">
        <authorList>
            <consortium name="DOE Joint Genome Institute"/>
            <person name="Kuo A."/>
            <person name="Kohler A."/>
            <person name="Nagy L.G."/>
            <person name="Floudas D."/>
            <person name="Copeland A."/>
            <person name="Barry K.W."/>
            <person name="Cichocki N."/>
            <person name="Veneault-Fourrey C."/>
            <person name="LaButti K."/>
            <person name="Lindquist E.A."/>
            <person name="Lipzen A."/>
            <person name="Lundell T."/>
            <person name="Morin E."/>
            <person name="Murat C."/>
            <person name="Sun H."/>
            <person name="Tunlid A."/>
            <person name="Henrissat B."/>
            <person name="Grigoriev I.V."/>
            <person name="Hibbett D.S."/>
            <person name="Martin F."/>
            <person name="Nordberg H.P."/>
            <person name="Cantor M.N."/>
            <person name="Hua S.X."/>
        </authorList>
    </citation>
    <scope>NUCLEOTIDE SEQUENCE [LARGE SCALE GENOMIC DNA]</scope>
    <source>
        <strain evidence="1 2">LaAM-08-1</strain>
    </source>
</reference>
<gene>
    <name evidence="1" type="ORF">K443DRAFT_13025</name>
</gene>
<evidence type="ECO:0000313" key="1">
    <source>
        <dbReference type="EMBL" id="KIJ93232.1"/>
    </source>
</evidence>
<dbReference type="HOGENOM" id="CLU_882970_0_0_1"/>
<proteinExistence type="predicted"/>
<reference evidence="2" key="2">
    <citation type="submission" date="2015-01" db="EMBL/GenBank/DDBJ databases">
        <title>Evolutionary Origins and Diversification of the Mycorrhizal Mutualists.</title>
        <authorList>
            <consortium name="DOE Joint Genome Institute"/>
            <consortium name="Mycorrhizal Genomics Consortium"/>
            <person name="Kohler A."/>
            <person name="Kuo A."/>
            <person name="Nagy L.G."/>
            <person name="Floudas D."/>
            <person name="Copeland A."/>
            <person name="Barry K.W."/>
            <person name="Cichocki N."/>
            <person name="Veneault-Fourrey C."/>
            <person name="LaButti K."/>
            <person name="Lindquist E.A."/>
            <person name="Lipzen A."/>
            <person name="Lundell T."/>
            <person name="Morin E."/>
            <person name="Murat C."/>
            <person name="Riley R."/>
            <person name="Ohm R."/>
            <person name="Sun H."/>
            <person name="Tunlid A."/>
            <person name="Henrissat B."/>
            <person name="Grigoriev I.V."/>
            <person name="Hibbett D.S."/>
            <person name="Martin F."/>
        </authorList>
    </citation>
    <scope>NUCLEOTIDE SEQUENCE [LARGE SCALE GENOMIC DNA]</scope>
    <source>
        <strain evidence="2">LaAM-08-1</strain>
    </source>
</reference>
<dbReference type="Proteomes" id="UP000054477">
    <property type="component" value="Unassembled WGS sequence"/>
</dbReference>
<evidence type="ECO:0000313" key="2">
    <source>
        <dbReference type="Proteomes" id="UP000054477"/>
    </source>
</evidence>
<keyword evidence="2" id="KW-1185">Reference proteome</keyword>
<accession>A0A0C9XAC8</accession>
<protein>
    <submittedName>
        <fullName evidence="1">Uncharacterized protein</fullName>
    </submittedName>
</protein>
<organism evidence="1 2">
    <name type="scientific">Laccaria amethystina LaAM-08-1</name>
    <dbReference type="NCBI Taxonomy" id="1095629"/>
    <lineage>
        <taxon>Eukaryota</taxon>
        <taxon>Fungi</taxon>
        <taxon>Dikarya</taxon>
        <taxon>Basidiomycota</taxon>
        <taxon>Agaricomycotina</taxon>
        <taxon>Agaricomycetes</taxon>
        <taxon>Agaricomycetidae</taxon>
        <taxon>Agaricales</taxon>
        <taxon>Agaricineae</taxon>
        <taxon>Hydnangiaceae</taxon>
        <taxon>Laccaria</taxon>
    </lineage>
</organism>